<sequence length="362" mass="42029">MKVLILGYTHLKYDKRVFRTVQALSKYAEVIYQFLSVSKEHPYKDGNVNYVPLFKRSSKNFLDKVVKRVSFDRAIEKLVTETDFDVLYLHDFSSTAPLAVFKCGRKKAKKVVFDMHELYPGERYEWLPSPVRFMKTALMWRVLREQISLSDNLIFVSEEQRDEVLKRISLPRKTMVVPNYASTSYRSNEKNKEICIVGRTPRKFTPNEIRVLRALSDLGFTIKQIGIVTNLPSDLNYMIVSPLPYDEMMREISKAAFTWISYYSARVDVCLNDALSLPNKFFDSIGAGTPVIVKDSFVSMKRLVERYGIGVVINPDQVQESVEKITQAYAEYAQLVTNVLRHQQEFVWDSKKEEQFVQFVLG</sequence>
<dbReference type="GO" id="GO:0009103">
    <property type="term" value="P:lipopolysaccharide biosynthetic process"/>
    <property type="evidence" value="ECO:0007669"/>
    <property type="project" value="TreeGrafter"/>
</dbReference>
<dbReference type="RefSeq" id="WP_031502303.1">
    <property type="nucleotide sequence ID" value="NC_022795.1"/>
</dbReference>
<dbReference type="AlphaFoldDB" id="A0A0X1KSR1"/>
<evidence type="ECO:0000313" key="3">
    <source>
        <dbReference type="EMBL" id="AJC74260.1"/>
    </source>
</evidence>
<feature type="domain" description="Glycosyltransferase subfamily 4-like N-terminal" evidence="2">
    <location>
        <begin position="49"/>
        <end position="179"/>
    </location>
</feature>
<dbReference type="EMBL" id="CP007141">
    <property type="protein sequence ID" value="AJC74260.1"/>
    <property type="molecule type" value="Genomic_DNA"/>
</dbReference>
<dbReference type="Pfam" id="PF13439">
    <property type="entry name" value="Glyco_transf_4"/>
    <property type="match status" value="1"/>
</dbReference>
<dbReference type="SUPFAM" id="SSF53756">
    <property type="entry name" value="UDP-Glycosyltransferase/glycogen phosphorylase"/>
    <property type="match status" value="1"/>
</dbReference>
<protein>
    <submittedName>
        <fullName evidence="3">Group 1 glycosyl transferase</fullName>
    </submittedName>
</protein>
<dbReference type="PATRIC" id="fig|1123384.7.peg.1768"/>
<dbReference type="Proteomes" id="UP000077469">
    <property type="component" value="Chromosome"/>
</dbReference>
<dbReference type="PANTHER" id="PTHR46401">
    <property type="entry name" value="GLYCOSYLTRANSFERASE WBBK-RELATED"/>
    <property type="match status" value="1"/>
</dbReference>
<accession>A0A0X1KSR1</accession>
<name>A0A0X1KSR1_9THEM</name>
<evidence type="ECO:0000256" key="1">
    <source>
        <dbReference type="ARBA" id="ARBA00022679"/>
    </source>
</evidence>
<gene>
    <name evidence="3" type="ORF">AJ81_08820</name>
</gene>
<dbReference type="InterPro" id="IPR028098">
    <property type="entry name" value="Glyco_trans_4-like_N"/>
</dbReference>
<dbReference type="STRING" id="1123384.AJ81_08820"/>
<dbReference type="PaxDb" id="1123384-AJ81_08820"/>
<dbReference type="GO" id="GO:0016757">
    <property type="term" value="F:glycosyltransferase activity"/>
    <property type="evidence" value="ECO:0007669"/>
    <property type="project" value="TreeGrafter"/>
</dbReference>
<keyword evidence="4" id="KW-1185">Reference proteome</keyword>
<dbReference type="KEGG" id="phy:AJ81_08820"/>
<reference evidence="3 4" key="1">
    <citation type="submission" date="2014-01" db="EMBL/GenBank/DDBJ databases">
        <title>Genome sequencing of Thermotog hypogea.</title>
        <authorList>
            <person name="Zhang X."/>
            <person name="Alvare G."/>
            <person name="Fristensky B."/>
            <person name="Chen L."/>
            <person name="Suen T."/>
            <person name="Chen Q."/>
            <person name="Ma K."/>
        </authorList>
    </citation>
    <scope>NUCLEOTIDE SEQUENCE [LARGE SCALE GENOMIC DNA]</scope>
    <source>
        <strain evidence="3 4">DSM 11164</strain>
    </source>
</reference>
<keyword evidence="1 3" id="KW-0808">Transferase</keyword>
<organism evidence="3 4">
    <name type="scientific">Pseudothermotoga hypogea DSM 11164 = NBRC 106472</name>
    <dbReference type="NCBI Taxonomy" id="1123384"/>
    <lineage>
        <taxon>Bacteria</taxon>
        <taxon>Thermotogati</taxon>
        <taxon>Thermotogota</taxon>
        <taxon>Thermotogae</taxon>
        <taxon>Thermotogales</taxon>
        <taxon>Thermotogaceae</taxon>
        <taxon>Pseudothermotoga</taxon>
    </lineage>
</organism>
<evidence type="ECO:0000313" key="4">
    <source>
        <dbReference type="Proteomes" id="UP000077469"/>
    </source>
</evidence>
<dbReference type="PANTHER" id="PTHR46401:SF2">
    <property type="entry name" value="GLYCOSYLTRANSFERASE WBBK-RELATED"/>
    <property type="match status" value="1"/>
</dbReference>
<proteinExistence type="predicted"/>
<evidence type="ECO:0000259" key="2">
    <source>
        <dbReference type="Pfam" id="PF13439"/>
    </source>
</evidence>
<dbReference type="Gene3D" id="3.40.50.2000">
    <property type="entry name" value="Glycogen Phosphorylase B"/>
    <property type="match status" value="1"/>
</dbReference>